<organism evidence="1 2">
    <name type="scientific">Rhododendron simsii</name>
    <name type="common">Sims's rhododendron</name>
    <dbReference type="NCBI Taxonomy" id="118357"/>
    <lineage>
        <taxon>Eukaryota</taxon>
        <taxon>Viridiplantae</taxon>
        <taxon>Streptophyta</taxon>
        <taxon>Embryophyta</taxon>
        <taxon>Tracheophyta</taxon>
        <taxon>Spermatophyta</taxon>
        <taxon>Magnoliopsida</taxon>
        <taxon>eudicotyledons</taxon>
        <taxon>Gunneridae</taxon>
        <taxon>Pentapetalae</taxon>
        <taxon>asterids</taxon>
        <taxon>Ericales</taxon>
        <taxon>Ericaceae</taxon>
        <taxon>Ericoideae</taxon>
        <taxon>Rhodoreae</taxon>
        <taxon>Rhododendron</taxon>
    </lineage>
</organism>
<reference evidence="1" key="1">
    <citation type="submission" date="2019-11" db="EMBL/GenBank/DDBJ databases">
        <authorList>
            <person name="Liu Y."/>
            <person name="Hou J."/>
            <person name="Li T.-Q."/>
            <person name="Guan C.-H."/>
            <person name="Wu X."/>
            <person name="Wu H.-Z."/>
            <person name="Ling F."/>
            <person name="Zhang R."/>
            <person name="Shi X.-G."/>
            <person name="Ren J.-P."/>
            <person name="Chen E.-F."/>
            <person name="Sun J.-M."/>
        </authorList>
    </citation>
    <scope>NUCLEOTIDE SEQUENCE</scope>
    <source>
        <strain evidence="1">Adult_tree_wgs_1</strain>
        <tissue evidence="1">Leaves</tissue>
    </source>
</reference>
<keyword evidence="2" id="KW-1185">Reference proteome</keyword>
<dbReference type="EMBL" id="WJXA01000001">
    <property type="protein sequence ID" value="KAF7152898.1"/>
    <property type="molecule type" value="Genomic_DNA"/>
</dbReference>
<name>A0A834HGX7_RHOSS</name>
<sequence length="181" mass="20648">MDRLWYCEHVLEVRRDGMGLSELENVVSIVVPAGDDEVPIWFPYHDGRGSNVSFVVPPSPSPSVKQKMLGWIIRILVETSREVPYKYKAFSLYEVICNKIKKTVLVFTADLNLSDDVDHVWLIYIPQGYEGLQLQGGDEVEIPIRDYGDSNSLKNWAIDLIYEADDEIHKGTDTLYQVVSI</sequence>
<evidence type="ECO:0000313" key="1">
    <source>
        <dbReference type="EMBL" id="KAF7152898.1"/>
    </source>
</evidence>
<protein>
    <submittedName>
        <fullName evidence="1">Uncharacterized protein</fullName>
    </submittedName>
</protein>
<comment type="caution">
    <text evidence="1">The sequence shown here is derived from an EMBL/GenBank/DDBJ whole genome shotgun (WGS) entry which is preliminary data.</text>
</comment>
<dbReference type="Proteomes" id="UP000626092">
    <property type="component" value="Unassembled WGS sequence"/>
</dbReference>
<evidence type="ECO:0000313" key="2">
    <source>
        <dbReference type="Proteomes" id="UP000626092"/>
    </source>
</evidence>
<proteinExistence type="predicted"/>
<dbReference type="OrthoDB" id="1751997at2759"/>
<accession>A0A834HGX7</accession>
<gene>
    <name evidence="1" type="ORF">RHSIM_Rhsim01G0104300</name>
</gene>
<dbReference type="AlphaFoldDB" id="A0A834HGX7"/>